<dbReference type="PANTHER" id="PTHR32268">
    <property type="entry name" value="HOMOSERINE O-ACETYLTRANSFERASE"/>
    <property type="match status" value="1"/>
</dbReference>
<comment type="catalytic activity">
    <reaction evidence="2">
        <text>L-homoserine + acetyl-CoA = O-acetyl-L-homoserine + CoA</text>
        <dbReference type="Rhea" id="RHEA:13701"/>
        <dbReference type="ChEBI" id="CHEBI:57287"/>
        <dbReference type="ChEBI" id="CHEBI:57288"/>
        <dbReference type="ChEBI" id="CHEBI:57476"/>
        <dbReference type="ChEBI" id="CHEBI:57716"/>
        <dbReference type="EC" id="2.3.1.31"/>
    </reaction>
</comment>
<dbReference type="PIRSF" id="PIRSF000443">
    <property type="entry name" value="Homoser_Ac_trans"/>
    <property type="match status" value="1"/>
</dbReference>
<name>A0ABR8Z0B1_9MICO</name>
<keyword evidence="1 2" id="KW-0808">Transferase</keyword>
<organism evidence="5 6">
    <name type="scientific">Oceanitalea stevensii</name>
    <dbReference type="NCBI Taxonomy" id="2763072"/>
    <lineage>
        <taxon>Bacteria</taxon>
        <taxon>Bacillati</taxon>
        <taxon>Actinomycetota</taxon>
        <taxon>Actinomycetes</taxon>
        <taxon>Micrococcales</taxon>
        <taxon>Bogoriellaceae</taxon>
        <taxon>Georgenia</taxon>
    </lineage>
</organism>
<dbReference type="SUPFAM" id="SSF53474">
    <property type="entry name" value="alpha/beta-Hydrolases"/>
    <property type="match status" value="1"/>
</dbReference>
<evidence type="ECO:0000313" key="5">
    <source>
        <dbReference type="EMBL" id="MBD8061766.1"/>
    </source>
</evidence>
<keyword evidence="2 5" id="KW-0012">Acyltransferase</keyword>
<sequence>MPQPRSPRQPRRSGASRTVSPEERRPRAVSGQAAAHRVRARLDPEAVPATGAWRPEHGAGQRRFADIGALHLEAGGRLPAVTLAYETWGELNAAGDNAVLICHALTGDTHVTGPAGPGHPSPGWWSAVVGPGLAIDTDRWFVVAVNVLGGCQGSTGPSSPAPDGSPWGSRFPSVTVRDQVAAEIELSDRLGIGQWAHVVGASMGGHRVLEWAITAPSRVRSAAVIASGAQTTADQIAWAHAQIAAIELDANFRGGDYYDAPPGHGPHAGLALARRIAHTTYRSAEELEARFGRLPQHAEEPLLGGRFAVQSYLDHHGTKLAQRFDANSYLALTRSMITHDVGRDRGGVEAALAEVTADVLVIAVESDRLFLPHESERIAAGVPGSGPVRYLRSPYGHDGFLIEHDQVTRHLGGFLKQVARS</sequence>
<feature type="domain" description="AB hydrolase-1" evidence="4">
    <location>
        <begin position="97"/>
        <end position="400"/>
    </location>
</feature>
<dbReference type="InterPro" id="IPR029058">
    <property type="entry name" value="AB_hydrolase_fold"/>
</dbReference>
<keyword evidence="2" id="KW-0486">Methionine biosynthesis</keyword>
<comment type="caution">
    <text evidence="5">The sequence shown here is derived from an EMBL/GenBank/DDBJ whole genome shotgun (WGS) entry which is preliminary data.</text>
</comment>
<evidence type="ECO:0000256" key="1">
    <source>
        <dbReference type="ARBA" id="ARBA00022679"/>
    </source>
</evidence>
<feature type="active site" evidence="2">
    <location>
        <position position="397"/>
    </location>
</feature>
<feature type="active site" description="Nucleophile" evidence="2">
    <location>
        <position position="202"/>
    </location>
</feature>
<dbReference type="InterPro" id="IPR008220">
    <property type="entry name" value="HAT_MetX-like"/>
</dbReference>
<dbReference type="HAMAP" id="MF_00296">
    <property type="entry name" value="MetX_acyltransf"/>
    <property type="match status" value="1"/>
</dbReference>
<dbReference type="NCBIfam" id="NF001209">
    <property type="entry name" value="PRK00175.1"/>
    <property type="match status" value="1"/>
</dbReference>
<reference evidence="5 6" key="1">
    <citation type="submission" date="2020-08" db="EMBL/GenBank/DDBJ databases">
        <title>A Genomic Blueprint of the Chicken Gut Microbiome.</title>
        <authorList>
            <person name="Gilroy R."/>
            <person name="Ravi A."/>
            <person name="Getino M."/>
            <person name="Pursley I."/>
            <person name="Horton D.L."/>
            <person name="Alikhan N.-F."/>
            <person name="Baker D."/>
            <person name="Gharbi K."/>
            <person name="Hall N."/>
            <person name="Watson M."/>
            <person name="Adriaenssens E.M."/>
            <person name="Foster-Nyarko E."/>
            <person name="Jarju S."/>
            <person name="Secka A."/>
            <person name="Antonio M."/>
            <person name="Oren A."/>
            <person name="Chaudhuri R."/>
            <person name="La Ragione R.M."/>
            <person name="Hildebrand F."/>
            <person name="Pallen M.J."/>
        </authorList>
    </citation>
    <scope>NUCLEOTIDE SEQUENCE [LARGE SCALE GENOMIC DNA]</scope>
    <source>
        <strain evidence="5 6">Sa1BUA1</strain>
    </source>
</reference>
<evidence type="ECO:0000256" key="2">
    <source>
        <dbReference type="HAMAP-Rule" id="MF_00296"/>
    </source>
</evidence>
<dbReference type="PANTHER" id="PTHR32268:SF11">
    <property type="entry name" value="HOMOSERINE O-ACETYLTRANSFERASE"/>
    <property type="match status" value="1"/>
</dbReference>
<comment type="subunit">
    <text evidence="2">Homodimer.</text>
</comment>
<evidence type="ECO:0000256" key="3">
    <source>
        <dbReference type="SAM" id="MobiDB-lite"/>
    </source>
</evidence>
<accession>A0ABR8Z0B1</accession>
<dbReference type="GO" id="GO:0004414">
    <property type="term" value="F:homoserine O-acetyltransferase activity"/>
    <property type="evidence" value="ECO:0007669"/>
    <property type="project" value="UniProtKB-EC"/>
</dbReference>
<keyword evidence="2" id="KW-0028">Amino-acid biosynthesis</keyword>
<feature type="binding site" evidence="2">
    <location>
        <position position="398"/>
    </location>
    <ligand>
        <name>substrate</name>
    </ligand>
</feature>
<evidence type="ECO:0000313" key="6">
    <source>
        <dbReference type="Proteomes" id="UP000661894"/>
    </source>
</evidence>
<dbReference type="EC" id="2.3.1.31" evidence="2"/>
<comment type="similarity">
    <text evidence="2">Belongs to the AB hydrolase superfamily. MetX family.</text>
</comment>
<comment type="function">
    <text evidence="2">Transfers an acetyl group from acetyl-CoA to L-homoserine, forming acetyl-L-homoserine.</text>
</comment>
<proteinExistence type="inferred from homology"/>
<feature type="binding site" evidence="2">
    <location>
        <position position="274"/>
    </location>
    <ligand>
        <name>substrate</name>
    </ligand>
</feature>
<protein>
    <recommendedName>
        <fullName evidence="2">Homoserine O-acetyltransferase</fullName>
        <shortName evidence="2">HAT</shortName>
        <ecNumber evidence="2">2.3.1.31</ecNumber>
    </recommendedName>
    <alternativeName>
        <fullName evidence="2">Homoserine transacetylase</fullName>
        <shortName evidence="2">HTA</shortName>
    </alternativeName>
</protein>
<evidence type="ECO:0000259" key="4">
    <source>
        <dbReference type="Pfam" id="PF00561"/>
    </source>
</evidence>
<feature type="region of interest" description="Disordered" evidence="3">
    <location>
        <begin position="1"/>
        <end position="37"/>
    </location>
</feature>
<comment type="caution">
    <text evidence="2">Lacks conserved residue(s) required for the propagation of feature annotation.</text>
</comment>
<dbReference type="EMBL" id="JACSPO010000001">
    <property type="protein sequence ID" value="MBD8061766.1"/>
    <property type="molecule type" value="Genomic_DNA"/>
</dbReference>
<feature type="active site" evidence="2">
    <location>
        <position position="367"/>
    </location>
</feature>
<dbReference type="InterPro" id="IPR000073">
    <property type="entry name" value="AB_hydrolase_1"/>
</dbReference>
<dbReference type="NCBIfam" id="TIGR01392">
    <property type="entry name" value="homoserO_Ac_trn"/>
    <property type="match status" value="1"/>
</dbReference>
<gene>
    <name evidence="2" type="primary">metXA</name>
    <name evidence="5" type="ORF">H9624_05450</name>
</gene>
<comment type="pathway">
    <text evidence="2">Amino-acid biosynthesis; L-methionine biosynthesis via de novo pathway; O-acetyl-L-homoserine from L-homoserine: step 1/1.</text>
</comment>
<keyword evidence="6" id="KW-1185">Reference proteome</keyword>
<dbReference type="Proteomes" id="UP000661894">
    <property type="component" value="Unassembled WGS sequence"/>
</dbReference>
<keyword evidence="2" id="KW-0963">Cytoplasm</keyword>
<comment type="subcellular location">
    <subcellularLocation>
        <location evidence="2">Cytoplasm</location>
    </subcellularLocation>
</comment>
<dbReference type="Gene3D" id="3.40.50.1820">
    <property type="entry name" value="alpha/beta hydrolase"/>
    <property type="match status" value="1"/>
</dbReference>
<dbReference type="Pfam" id="PF00561">
    <property type="entry name" value="Abhydrolase_1"/>
    <property type="match status" value="1"/>
</dbReference>